<dbReference type="SUPFAM" id="SSF109854">
    <property type="entry name" value="DinB/YfiT-like putative metalloenzymes"/>
    <property type="match status" value="1"/>
</dbReference>
<accession>A0A4R2NNP6</accession>
<dbReference type="Pfam" id="PF12867">
    <property type="entry name" value="DinB_2"/>
    <property type="match status" value="1"/>
</dbReference>
<name>A0A4R2NNP6_9FLAO</name>
<dbReference type="Gene3D" id="1.20.120.450">
    <property type="entry name" value="dinb family like domain"/>
    <property type="match status" value="1"/>
</dbReference>
<feature type="domain" description="DinB-like" evidence="1">
    <location>
        <begin position="10"/>
        <end position="168"/>
    </location>
</feature>
<comment type="caution">
    <text evidence="2">The sequence shown here is derived from an EMBL/GenBank/DDBJ whole genome shotgun (WGS) entry which is preliminary data.</text>
</comment>
<dbReference type="AlphaFoldDB" id="A0A4R2NNP6"/>
<keyword evidence="3" id="KW-1185">Reference proteome</keyword>
<proteinExistence type="predicted"/>
<evidence type="ECO:0000259" key="1">
    <source>
        <dbReference type="Pfam" id="PF12867"/>
    </source>
</evidence>
<protein>
    <submittedName>
        <fullName evidence="2">DinB family protein</fullName>
    </submittedName>
</protein>
<dbReference type="OrthoDB" id="954225at2"/>
<organism evidence="2 3">
    <name type="scientific">Tenacibaculum skagerrakense</name>
    <dbReference type="NCBI Taxonomy" id="186571"/>
    <lineage>
        <taxon>Bacteria</taxon>
        <taxon>Pseudomonadati</taxon>
        <taxon>Bacteroidota</taxon>
        <taxon>Flavobacteriia</taxon>
        <taxon>Flavobacteriales</taxon>
        <taxon>Flavobacteriaceae</taxon>
        <taxon>Tenacibaculum</taxon>
    </lineage>
</organism>
<evidence type="ECO:0000313" key="3">
    <source>
        <dbReference type="Proteomes" id="UP000294564"/>
    </source>
</evidence>
<evidence type="ECO:0000313" key="2">
    <source>
        <dbReference type="EMBL" id="TCP23393.1"/>
    </source>
</evidence>
<gene>
    <name evidence="2" type="ORF">EV195_109119</name>
</gene>
<reference evidence="2 3" key="1">
    <citation type="submission" date="2019-03" db="EMBL/GenBank/DDBJ databases">
        <title>Genomic Encyclopedia of Type Strains, Phase IV (KMG-IV): sequencing the most valuable type-strain genomes for metagenomic binning, comparative biology and taxonomic classification.</title>
        <authorList>
            <person name="Goeker M."/>
        </authorList>
    </citation>
    <scope>NUCLEOTIDE SEQUENCE [LARGE SCALE GENOMIC DNA]</scope>
    <source>
        <strain evidence="2 3">DSM 14836</strain>
    </source>
</reference>
<dbReference type="InterPro" id="IPR024775">
    <property type="entry name" value="DinB-like"/>
</dbReference>
<dbReference type="EMBL" id="SLXM01000009">
    <property type="protein sequence ID" value="TCP23393.1"/>
    <property type="molecule type" value="Genomic_DNA"/>
</dbReference>
<sequence length="176" mass="21094">MKKQEINELLEQKHQELFNWLQQQKEDKFWEKGPEGKWTVGQHIQHLTDSIKKLNHALSFPTFFLKYKFGKSNRDVRTYELVVQKYLAKLVENKERAKKYNAAVITPSENKFNHLLKTLNIQNKKLQYKTNMMSDKKLNSLILPHPLMGKMPLREIIMWTAYHTEHHTKDLIENYS</sequence>
<dbReference type="Proteomes" id="UP000294564">
    <property type="component" value="Unassembled WGS sequence"/>
</dbReference>
<dbReference type="InterPro" id="IPR034660">
    <property type="entry name" value="DinB/YfiT-like"/>
</dbReference>
<dbReference type="RefSeq" id="WP_132795646.1">
    <property type="nucleotide sequence ID" value="NZ_SLXM01000009.1"/>
</dbReference>